<evidence type="ECO:0000313" key="2">
    <source>
        <dbReference type="EMBL" id="ORY22117.1"/>
    </source>
</evidence>
<evidence type="ECO:0000313" key="3">
    <source>
        <dbReference type="Proteomes" id="UP000193920"/>
    </source>
</evidence>
<protein>
    <recommendedName>
        <fullName evidence="4">Lipoprotein</fullName>
    </recommendedName>
</protein>
<name>A0A1Y2AIU8_9FUNG</name>
<dbReference type="EMBL" id="MCOG01000253">
    <property type="protein sequence ID" value="ORY22117.1"/>
    <property type="molecule type" value="Genomic_DNA"/>
</dbReference>
<organism evidence="2 3">
    <name type="scientific">Neocallimastix californiae</name>
    <dbReference type="NCBI Taxonomy" id="1754190"/>
    <lineage>
        <taxon>Eukaryota</taxon>
        <taxon>Fungi</taxon>
        <taxon>Fungi incertae sedis</taxon>
        <taxon>Chytridiomycota</taxon>
        <taxon>Chytridiomycota incertae sedis</taxon>
        <taxon>Neocallimastigomycetes</taxon>
        <taxon>Neocallimastigales</taxon>
        <taxon>Neocallimastigaceae</taxon>
        <taxon>Neocallimastix</taxon>
    </lineage>
</organism>
<evidence type="ECO:0000256" key="1">
    <source>
        <dbReference type="SAM" id="SignalP"/>
    </source>
</evidence>
<keyword evidence="3" id="KW-1185">Reference proteome</keyword>
<accession>A0A1Y2AIU8</accession>
<proteinExistence type="predicted"/>
<sequence>MKFYLFFCLVLLFTFNCSSILKVEASVANLYFPKNSKSQTKVIDSKENTVKLTLIDNSGNEGILYDCRYKYYYNSDSNKSPRIYCELPLKKDNKVYKLSIHITSTSKKINQNTKINSAVVAKETSTKSTITNYIAKVSNINNLKLNHTYYFNGRFNVLTVDRTDSRKTGDFSIMYDYFEVIEIYKNTQFKF</sequence>
<feature type="signal peptide" evidence="1">
    <location>
        <begin position="1"/>
        <end position="20"/>
    </location>
</feature>
<dbReference type="OrthoDB" id="10387525at2759"/>
<keyword evidence="1" id="KW-0732">Signal</keyword>
<gene>
    <name evidence="2" type="ORF">LY90DRAFT_632243</name>
</gene>
<dbReference type="AlphaFoldDB" id="A0A1Y2AIU8"/>
<comment type="caution">
    <text evidence="2">The sequence shown here is derived from an EMBL/GenBank/DDBJ whole genome shotgun (WGS) entry which is preliminary data.</text>
</comment>
<reference evidence="2 3" key="1">
    <citation type="submission" date="2016-08" db="EMBL/GenBank/DDBJ databases">
        <title>A Parts List for Fungal Cellulosomes Revealed by Comparative Genomics.</title>
        <authorList>
            <consortium name="DOE Joint Genome Institute"/>
            <person name="Haitjema C.H."/>
            <person name="Gilmore S.P."/>
            <person name="Henske J.K."/>
            <person name="Solomon K.V."/>
            <person name="De Groot R."/>
            <person name="Kuo A."/>
            <person name="Mondo S.J."/>
            <person name="Salamov A.A."/>
            <person name="Labutti K."/>
            <person name="Zhao Z."/>
            <person name="Chiniquy J."/>
            <person name="Barry K."/>
            <person name="Brewer H.M."/>
            <person name="Purvine S.O."/>
            <person name="Wright A.T."/>
            <person name="Boxma B."/>
            <person name="Van Alen T."/>
            <person name="Hackstein J.H."/>
            <person name="Baker S.E."/>
            <person name="Grigoriev I.V."/>
            <person name="O'Malley M.A."/>
        </authorList>
    </citation>
    <scope>NUCLEOTIDE SEQUENCE [LARGE SCALE GENOMIC DNA]</scope>
    <source>
        <strain evidence="2 3">G1</strain>
    </source>
</reference>
<dbReference type="Proteomes" id="UP000193920">
    <property type="component" value="Unassembled WGS sequence"/>
</dbReference>
<evidence type="ECO:0008006" key="4">
    <source>
        <dbReference type="Google" id="ProtNLM"/>
    </source>
</evidence>
<feature type="chain" id="PRO_5012463345" description="Lipoprotein" evidence="1">
    <location>
        <begin position="21"/>
        <end position="191"/>
    </location>
</feature>